<gene>
    <name evidence="8" type="ORF">JIN84_09845</name>
</gene>
<evidence type="ECO:0000256" key="3">
    <source>
        <dbReference type="ARBA" id="ARBA00022475"/>
    </source>
</evidence>
<reference evidence="8" key="1">
    <citation type="submission" date="2021-01" db="EMBL/GenBank/DDBJ databases">
        <title>Modified the classification status of verrucomicrobia.</title>
        <authorList>
            <person name="Feng X."/>
        </authorList>
    </citation>
    <scope>NUCLEOTIDE SEQUENCE</scope>
    <source>
        <strain evidence="8">JCM 18052</strain>
    </source>
</reference>
<evidence type="ECO:0000256" key="1">
    <source>
        <dbReference type="ARBA" id="ARBA00004651"/>
    </source>
</evidence>
<evidence type="ECO:0000313" key="8">
    <source>
        <dbReference type="EMBL" id="MBK1815921.1"/>
    </source>
</evidence>
<keyword evidence="4 7" id="KW-0812">Transmembrane</keyword>
<dbReference type="RefSeq" id="WP_200350881.1">
    <property type="nucleotide sequence ID" value="NZ_BAABHZ010000006.1"/>
</dbReference>
<feature type="transmembrane region" description="Helical" evidence="7">
    <location>
        <begin position="111"/>
        <end position="132"/>
    </location>
</feature>
<dbReference type="EMBL" id="JAENIK010000011">
    <property type="protein sequence ID" value="MBK1815921.1"/>
    <property type="molecule type" value="Genomic_DNA"/>
</dbReference>
<keyword evidence="9" id="KW-1185">Reference proteome</keyword>
<feature type="transmembrane region" description="Helical" evidence="7">
    <location>
        <begin position="82"/>
        <end position="99"/>
    </location>
</feature>
<dbReference type="PANTHER" id="PTHR33452:SF1">
    <property type="entry name" value="INNER MEMBRANE PROTEIN YPHA-RELATED"/>
    <property type="match status" value="1"/>
</dbReference>
<organism evidence="8 9">
    <name type="scientific">Luteolibacter yonseiensis</name>
    <dbReference type="NCBI Taxonomy" id="1144680"/>
    <lineage>
        <taxon>Bacteria</taxon>
        <taxon>Pseudomonadati</taxon>
        <taxon>Verrucomicrobiota</taxon>
        <taxon>Verrucomicrobiia</taxon>
        <taxon>Verrucomicrobiales</taxon>
        <taxon>Verrucomicrobiaceae</taxon>
        <taxon>Luteolibacter</taxon>
    </lineage>
</organism>
<proteinExistence type="inferred from homology"/>
<sequence length="135" mass="14292">MKSLLSLGFLPRSTDLALLLLRLWLGLTMLILHGWPKLLKLTSGKHEFPDPLKIGSLPSLSLAVAGEVAGAILLVLGLWGRMAALTLAITMGVAWGMTHQMKLTGDGSGELAFIYMAGFLAILFAGSGKFSVDGN</sequence>
<dbReference type="InterPro" id="IPR051907">
    <property type="entry name" value="DoxX-like_oxidoreductase"/>
</dbReference>
<dbReference type="InterPro" id="IPR032808">
    <property type="entry name" value="DoxX"/>
</dbReference>
<comment type="caution">
    <text evidence="8">The sequence shown here is derived from an EMBL/GenBank/DDBJ whole genome shotgun (WGS) entry which is preliminary data.</text>
</comment>
<evidence type="ECO:0000256" key="2">
    <source>
        <dbReference type="ARBA" id="ARBA00006679"/>
    </source>
</evidence>
<keyword evidence="6 7" id="KW-0472">Membrane</keyword>
<evidence type="ECO:0000256" key="6">
    <source>
        <dbReference type="ARBA" id="ARBA00023136"/>
    </source>
</evidence>
<keyword evidence="3" id="KW-1003">Cell membrane</keyword>
<evidence type="ECO:0000313" key="9">
    <source>
        <dbReference type="Proteomes" id="UP000600139"/>
    </source>
</evidence>
<protein>
    <submittedName>
        <fullName evidence="8">DoxX family protein</fullName>
    </submittedName>
</protein>
<accession>A0A934R2Q1</accession>
<comment type="similarity">
    <text evidence="2">Belongs to the DoxX family.</text>
</comment>
<feature type="transmembrane region" description="Helical" evidence="7">
    <location>
        <begin position="56"/>
        <end position="76"/>
    </location>
</feature>
<dbReference type="GO" id="GO:0005886">
    <property type="term" value="C:plasma membrane"/>
    <property type="evidence" value="ECO:0007669"/>
    <property type="project" value="UniProtKB-SubCell"/>
</dbReference>
<comment type="subcellular location">
    <subcellularLocation>
        <location evidence="1">Cell membrane</location>
        <topology evidence="1">Multi-pass membrane protein</topology>
    </subcellularLocation>
</comment>
<evidence type="ECO:0000256" key="7">
    <source>
        <dbReference type="SAM" id="Phobius"/>
    </source>
</evidence>
<feature type="transmembrane region" description="Helical" evidence="7">
    <location>
        <begin position="16"/>
        <end position="35"/>
    </location>
</feature>
<dbReference type="Proteomes" id="UP000600139">
    <property type="component" value="Unassembled WGS sequence"/>
</dbReference>
<dbReference type="Pfam" id="PF07681">
    <property type="entry name" value="DoxX"/>
    <property type="match status" value="1"/>
</dbReference>
<dbReference type="AlphaFoldDB" id="A0A934R2Q1"/>
<name>A0A934R2Q1_9BACT</name>
<evidence type="ECO:0000256" key="4">
    <source>
        <dbReference type="ARBA" id="ARBA00022692"/>
    </source>
</evidence>
<keyword evidence="5 7" id="KW-1133">Transmembrane helix</keyword>
<evidence type="ECO:0000256" key="5">
    <source>
        <dbReference type="ARBA" id="ARBA00022989"/>
    </source>
</evidence>
<dbReference type="PANTHER" id="PTHR33452">
    <property type="entry name" value="OXIDOREDUCTASE CATD-RELATED"/>
    <property type="match status" value="1"/>
</dbReference>